<name>A4BLD5_9GAMM</name>
<organism evidence="1 2">
    <name type="scientific">Nitrococcus mobilis Nb-231</name>
    <dbReference type="NCBI Taxonomy" id="314278"/>
    <lineage>
        <taxon>Bacteria</taxon>
        <taxon>Pseudomonadati</taxon>
        <taxon>Pseudomonadota</taxon>
        <taxon>Gammaproteobacteria</taxon>
        <taxon>Chromatiales</taxon>
        <taxon>Ectothiorhodospiraceae</taxon>
        <taxon>Nitrococcus</taxon>
    </lineage>
</organism>
<dbReference type="Proteomes" id="UP000003374">
    <property type="component" value="Unassembled WGS sequence"/>
</dbReference>
<reference evidence="1 2" key="1">
    <citation type="submission" date="2006-02" db="EMBL/GenBank/DDBJ databases">
        <authorList>
            <person name="Waterbury J."/>
            <person name="Ferriera S."/>
            <person name="Johnson J."/>
            <person name="Kravitz S."/>
            <person name="Halpern A."/>
            <person name="Remington K."/>
            <person name="Beeson K."/>
            <person name="Tran B."/>
            <person name="Rogers Y.-H."/>
            <person name="Friedman R."/>
            <person name="Venter J.C."/>
        </authorList>
    </citation>
    <scope>NUCLEOTIDE SEQUENCE [LARGE SCALE GENOMIC DNA]</scope>
    <source>
        <strain evidence="1 2">Nb-231</strain>
    </source>
</reference>
<accession>A4BLD5</accession>
<keyword evidence="2" id="KW-1185">Reference proteome</keyword>
<protein>
    <submittedName>
        <fullName evidence="1">Uncharacterized protein</fullName>
    </submittedName>
</protein>
<comment type="caution">
    <text evidence="1">The sequence shown here is derived from an EMBL/GenBank/DDBJ whole genome shotgun (WGS) entry which is preliminary data.</text>
</comment>
<dbReference type="HOGENOM" id="CLU_2700998_0_0_6"/>
<dbReference type="EMBL" id="AAOF01000001">
    <property type="protein sequence ID" value="EAR23123.1"/>
    <property type="molecule type" value="Genomic_DNA"/>
</dbReference>
<proteinExistence type="predicted"/>
<evidence type="ECO:0000313" key="1">
    <source>
        <dbReference type="EMBL" id="EAR23123.1"/>
    </source>
</evidence>
<dbReference type="AlphaFoldDB" id="A4BLD5"/>
<sequence length="73" mass="8058">MVVSDIDDTNFADVGPIDAPIRSLRDKLMIGLKHQSTTALKIDGILPRVRSLQWVRPPLNQPAAGAAYRRALH</sequence>
<gene>
    <name evidence="1" type="ORF">NB231_14923</name>
</gene>
<evidence type="ECO:0000313" key="2">
    <source>
        <dbReference type="Proteomes" id="UP000003374"/>
    </source>
</evidence>